<dbReference type="InterPro" id="IPR021183">
    <property type="entry name" value="NatA_aux_su"/>
</dbReference>
<dbReference type="AlphaFoldDB" id="A0A819W1J6"/>
<comment type="caution">
    <text evidence="4">The sequence shown here is derived from an EMBL/GenBank/DDBJ whole genome shotgun (WGS) entry which is preliminary data.</text>
</comment>
<dbReference type="GO" id="GO:0031415">
    <property type="term" value="C:NatA complex"/>
    <property type="evidence" value="ECO:0007669"/>
    <property type="project" value="TreeGrafter"/>
</dbReference>
<evidence type="ECO:0000256" key="1">
    <source>
        <dbReference type="ARBA" id="ARBA00022737"/>
    </source>
</evidence>
<dbReference type="PANTHER" id="PTHR22767:SF2">
    <property type="entry name" value="N(ALPHA)-ACETYLTRANSFERASE 15_16, ISOFORM A"/>
    <property type="match status" value="1"/>
</dbReference>
<keyword evidence="5" id="KW-1185">Reference proteome</keyword>
<dbReference type="PANTHER" id="PTHR22767">
    <property type="entry name" value="N-TERMINAL ACETYLTRANSFERASE-RELATED"/>
    <property type="match status" value="1"/>
</dbReference>
<accession>A0A819W1J6</accession>
<proteinExistence type="predicted"/>
<dbReference type="Pfam" id="PF12569">
    <property type="entry name" value="NatA_aux_su"/>
    <property type="match status" value="1"/>
</dbReference>
<organism evidence="4 5">
    <name type="scientific">Rotaria socialis</name>
    <dbReference type="NCBI Taxonomy" id="392032"/>
    <lineage>
        <taxon>Eukaryota</taxon>
        <taxon>Metazoa</taxon>
        <taxon>Spiralia</taxon>
        <taxon>Gnathifera</taxon>
        <taxon>Rotifera</taxon>
        <taxon>Eurotatoria</taxon>
        <taxon>Bdelloidea</taxon>
        <taxon>Philodinida</taxon>
        <taxon>Philodinidae</taxon>
        <taxon>Rotaria</taxon>
    </lineage>
</organism>
<feature type="region of interest" description="Disordered" evidence="3">
    <location>
        <begin position="344"/>
        <end position="366"/>
    </location>
</feature>
<dbReference type="Proteomes" id="UP000663873">
    <property type="component" value="Unassembled WGS sequence"/>
</dbReference>
<reference evidence="4" key="1">
    <citation type="submission" date="2021-02" db="EMBL/GenBank/DDBJ databases">
        <authorList>
            <person name="Nowell W R."/>
        </authorList>
    </citation>
    <scope>NUCLEOTIDE SEQUENCE</scope>
</reference>
<name>A0A819W1J6_9BILA</name>
<feature type="compositionally biased region" description="Basic and acidic residues" evidence="3">
    <location>
        <begin position="90"/>
        <end position="123"/>
    </location>
</feature>
<feature type="non-terminal residue" evidence="4">
    <location>
        <position position="1"/>
    </location>
</feature>
<evidence type="ECO:0000256" key="2">
    <source>
        <dbReference type="ARBA" id="ARBA00022803"/>
    </source>
</evidence>
<feature type="region of interest" description="Disordered" evidence="3">
    <location>
        <begin position="82"/>
        <end position="123"/>
    </location>
</feature>
<dbReference type="Gene3D" id="1.25.40.1010">
    <property type="match status" value="1"/>
</dbReference>
<evidence type="ECO:0000313" key="5">
    <source>
        <dbReference type="Proteomes" id="UP000663873"/>
    </source>
</evidence>
<evidence type="ECO:0000256" key="3">
    <source>
        <dbReference type="SAM" id="MobiDB-lite"/>
    </source>
</evidence>
<gene>
    <name evidence="4" type="ORF">UJA718_LOCUS1412</name>
</gene>
<sequence>HFQEFMDDQFDFHSYCLRKMVLCAYVDMLNLEDHIKGHRFFRQAAEIAVEIYIRLYDHPVSEQDNDTNNTLANMSVAEAKKHKNKLRKQQLREQQEKQKLMEAERRKKEFQRSRNKEDAEEEKVKEEEIVADKLEHCEKPLDEAMRFLQPLEDFSGNFIRTHYLGFEVYYRRKKHLLMLRCLKRMKKIDTNNAKLHSCLMKFLKLVETEPIADERIRTLIEDELKTFGVKQGDSTKNIEELNEEFIKNHSNSLSHRAEAAKIMFLINPTNNVKAIEFLTTLDSNFSDQNLKICTSIYEDIQAGDYGLIESSTLEKYRLECNRHWPQANIFQVNPTSTFDQSLLPPSYSSLSNPPPPYSSCDSQTNGDATVLLKQN</sequence>
<keyword evidence="2" id="KW-0802">TPR repeat</keyword>
<dbReference type="EMBL" id="CAJOBP010000085">
    <property type="protein sequence ID" value="CAF4118728.1"/>
    <property type="molecule type" value="Genomic_DNA"/>
</dbReference>
<evidence type="ECO:0000313" key="4">
    <source>
        <dbReference type="EMBL" id="CAF4118728.1"/>
    </source>
</evidence>
<protein>
    <submittedName>
        <fullName evidence="4">Uncharacterized protein</fullName>
    </submittedName>
</protein>
<keyword evidence="1" id="KW-0677">Repeat</keyword>